<evidence type="ECO:0000256" key="2">
    <source>
        <dbReference type="ARBA" id="ARBA00022840"/>
    </source>
</evidence>
<dbReference type="InterPro" id="IPR042099">
    <property type="entry name" value="ANL_N_sf"/>
</dbReference>
<keyword evidence="2" id="KW-0067">ATP-binding</keyword>
<organism evidence="4 5">
    <name type="scientific">Thiohalocapsa halophila</name>
    <dbReference type="NCBI Taxonomy" id="69359"/>
    <lineage>
        <taxon>Bacteria</taxon>
        <taxon>Pseudomonadati</taxon>
        <taxon>Pseudomonadota</taxon>
        <taxon>Gammaproteobacteria</taxon>
        <taxon>Chromatiales</taxon>
        <taxon>Chromatiaceae</taxon>
        <taxon>Thiohalocapsa</taxon>
    </lineage>
</organism>
<gene>
    <name evidence="4" type="ORF">CKO31_08450</name>
</gene>
<keyword evidence="1" id="KW-0547">Nucleotide-binding</keyword>
<evidence type="ECO:0000256" key="1">
    <source>
        <dbReference type="ARBA" id="ARBA00022741"/>
    </source>
</evidence>
<dbReference type="SUPFAM" id="SSF56801">
    <property type="entry name" value="Acetyl-CoA synthetase-like"/>
    <property type="match status" value="1"/>
</dbReference>
<dbReference type="EMBL" id="NRRV01000016">
    <property type="protein sequence ID" value="MBK1630773.1"/>
    <property type="molecule type" value="Genomic_DNA"/>
</dbReference>
<comment type="caution">
    <text evidence="4">The sequence shown here is derived from an EMBL/GenBank/DDBJ whole genome shotgun (WGS) entry which is preliminary data.</text>
</comment>
<evidence type="ECO:0000313" key="4">
    <source>
        <dbReference type="EMBL" id="MBK1630773.1"/>
    </source>
</evidence>
<dbReference type="PANTHER" id="PTHR43272">
    <property type="entry name" value="LONG-CHAIN-FATTY-ACID--COA LIGASE"/>
    <property type="match status" value="1"/>
</dbReference>
<dbReference type="PROSITE" id="PS00455">
    <property type="entry name" value="AMP_BINDING"/>
    <property type="match status" value="1"/>
</dbReference>
<dbReference type="InterPro" id="IPR020845">
    <property type="entry name" value="AMP-binding_CS"/>
</dbReference>
<evidence type="ECO:0000259" key="3">
    <source>
        <dbReference type="Pfam" id="PF00501"/>
    </source>
</evidence>
<keyword evidence="5" id="KW-1185">Reference proteome</keyword>
<dbReference type="Proteomes" id="UP000748752">
    <property type="component" value="Unassembled WGS sequence"/>
</dbReference>
<dbReference type="PANTHER" id="PTHR43272:SF33">
    <property type="entry name" value="AMP-BINDING DOMAIN-CONTAINING PROTEIN-RELATED"/>
    <property type="match status" value="1"/>
</dbReference>
<dbReference type="CDD" id="cd05907">
    <property type="entry name" value="VL_LC_FACS_like"/>
    <property type="match status" value="1"/>
</dbReference>
<accession>A0ABS1CFV5</accession>
<proteinExistence type="predicted"/>
<dbReference type="Pfam" id="PF23562">
    <property type="entry name" value="AMP-binding_C_3"/>
    <property type="match status" value="1"/>
</dbReference>
<keyword evidence="4" id="KW-0436">Ligase</keyword>
<dbReference type="InterPro" id="IPR000873">
    <property type="entry name" value="AMP-dep_synth/lig_dom"/>
</dbReference>
<evidence type="ECO:0000313" key="5">
    <source>
        <dbReference type="Proteomes" id="UP000748752"/>
    </source>
</evidence>
<dbReference type="Pfam" id="PF00501">
    <property type="entry name" value="AMP-binding"/>
    <property type="match status" value="1"/>
</dbReference>
<dbReference type="Gene3D" id="3.40.50.12780">
    <property type="entry name" value="N-terminal domain of ligase-like"/>
    <property type="match status" value="1"/>
</dbReference>
<feature type="domain" description="AMP-dependent synthetase/ligase" evidence="3">
    <location>
        <begin position="13"/>
        <end position="435"/>
    </location>
</feature>
<sequence>MPADTARTLAGLFAQRVDRTPNATAYREFADGAWRDHSWAAMARAVSRWRTGLAGEHLAPGERVALSIPNGVDWVCFDQAALALGLVTVPLYTTDSPGNMAHILADSGARLLLLDRDEQWTALLEHGTPLPALKRVLCRQRAGSCQEPRLQAVHDWLPERSDGDAAPYAATAVDAADGPPDHADADPDATATLVYTSGTTGPPKGVMLSHRNILTNAEAVLQRIPARPTDVFLSFLPLAHAFERTVGYYLPMMSGCAVAYARSIEQLREDLLSVQPTVLLSVPRVYDKIYLAIQDKLGRFGIKRLLFDATVALGWRRFQAAQGRRRPPGPLGRLLWALLRPLVAAPVLNRLGGRLRVAVSGGAPLSATVARFFVGLGLPLTEGYGLTEAGPVVTNVELERFRPGCVGLPLPGVALRLGPQQEIFVRGPNVTKGYWGQPEATAAAIDADGWLHTGDVGEIDAEGYVRIRGRLKEIIVTSTGEKVPPTDMEAALTMEPLFDQAMVVGEGRPYLTAVLVLADKPWRQLAAKLGHDADDPAALADPFVLSAAQAKVDDRLRDFPHHAQVHGLHLTRTPWTIDNGLLTPTMKLKRDALMGRLGTAIEALYRHPRPERAKPAH</sequence>
<dbReference type="GO" id="GO:0016874">
    <property type="term" value="F:ligase activity"/>
    <property type="evidence" value="ECO:0007669"/>
    <property type="project" value="UniProtKB-KW"/>
</dbReference>
<name>A0ABS1CFV5_9GAMM</name>
<reference evidence="4 5" key="1">
    <citation type="journal article" date="2020" name="Microorganisms">
        <title>Osmotic Adaptation and Compatible Solute Biosynthesis of Phototrophic Bacteria as Revealed from Genome Analyses.</title>
        <authorList>
            <person name="Imhoff J.F."/>
            <person name="Rahn T."/>
            <person name="Kunzel S."/>
            <person name="Keller A."/>
            <person name="Neulinger S.C."/>
        </authorList>
    </citation>
    <scope>NUCLEOTIDE SEQUENCE [LARGE SCALE GENOMIC DNA]</scope>
    <source>
        <strain evidence="4 5">DSM 6210</strain>
    </source>
</reference>
<protein>
    <submittedName>
        <fullName evidence="4">Long-chain fatty acid--CoA ligase</fullName>
    </submittedName>
</protein>